<evidence type="ECO:0000256" key="4">
    <source>
        <dbReference type="ARBA" id="ARBA00022801"/>
    </source>
</evidence>
<reference evidence="13 14" key="1">
    <citation type="submission" date="2018-01" db="EMBL/GenBank/DDBJ databases">
        <title>Genome sequence of a Cantenovulum-like bacteria.</title>
        <authorList>
            <person name="Tan W.R."/>
            <person name="Lau N.-S."/>
            <person name="Go F."/>
            <person name="Amirul A.-A.A."/>
        </authorList>
    </citation>
    <scope>NUCLEOTIDE SEQUENCE [LARGE SCALE GENOMIC DNA]</scope>
    <source>
        <strain evidence="13 14">CCB-QB4</strain>
    </source>
</reference>
<dbReference type="Proteomes" id="UP000244441">
    <property type="component" value="Chromosome"/>
</dbReference>
<dbReference type="InterPro" id="IPR036891">
    <property type="entry name" value="Signal_recog_part_SRP54_M_sf"/>
</dbReference>
<dbReference type="FunFam" id="1.10.260.30:FF:000001">
    <property type="entry name" value="Signal recognition particle protein"/>
    <property type="match status" value="1"/>
</dbReference>
<evidence type="ECO:0000256" key="10">
    <source>
        <dbReference type="HAMAP-Rule" id="MF_00306"/>
    </source>
</evidence>
<dbReference type="EC" id="3.6.5.4" evidence="10"/>
<dbReference type="Gene3D" id="1.20.120.140">
    <property type="entry name" value="Signal recognition particle SRP54, nucleotide-binding domain"/>
    <property type="match status" value="1"/>
</dbReference>
<feature type="compositionally biased region" description="Gly residues" evidence="11">
    <location>
        <begin position="463"/>
        <end position="486"/>
    </location>
</feature>
<keyword evidence="5 10" id="KW-0694">RNA-binding</keyword>
<keyword evidence="6 10" id="KW-0342">GTP-binding</keyword>
<name>A0A2S0VV04_9ALTE</name>
<dbReference type="PANTHER" id="PTHR11564:SF5">
    <property type="entry name" value="SIGNAL RECOGNITION PARTICLE SUBUNIT SRP54"/>
    <property type="match status" value="1"/>
</dbReference>
<dbReference type="PANTHER" id="PTHR11564">
    <property type="entry name" value="SIGNAL RECOGNITION PARTICLE 54K PROTEIN SRP54"/>
    <property type="match status" value="1"/>
</dbReference>
<dbReference type="KEGG" id="cate:C2869_17110"/>
<dbReference type="InterPro" id="IPR004780">
    <property type="entry name" value="SRP"/>
</dbReference>
<dbReference type="SMART" id="SM00963">
    <property type="entry name" value="SRP54_N"/>
    <property type="match status" value="1"/>
</dbReference>
<dbReference type="Gene3D" id="1.10.260.30">
    <property type="entry name" value="Signal recognition particle, SRP54 subunit, M-domain"/>
    <property type="match status" value="1"/>
</dbReference>
<dbReference type="SUPFAM" id="SSF52540">
    <property type="entry name" value="P-loop containing nucleoside triphosphate hydrolases"/>
    <property type="match status" value="1"/>
</dbReference>
<evidence type="ECO:0000256" key="3">
    <source>
        <dbReference type="ARBA" id="ARBA00022741"/>
    </source>
</evidence>
<dbReference type="OrthoDB" id="9804720at2"/>
<dbReference type="SUPFAM" id="SSF47446">
    <property type="entry name" value="Signal peptide-binding domain"/>
    <property type="match status" value="1"/>
</dbReference>
<organism evidence="13 14">
    <name type="scientific">Saccharobesus litoralis</name>
    <dbReference type="NCBI Taxonomy" id="2172099"/>
    <lineage>
        <taxon>Bacteria</taxon>
        <taxon>Pseudomonadati</taxon>
        <taxon>Pseudomonadota</taxon>
        <taxon>Gammaproteobacteria</taxon>
        <taxon>Alteromonadales</taxon>
        <taxon>Alteromonadaceae</taxon>
        <taxon>Saccharobesus</taxon>
    </lineage>
</organism>
<keyword evidence="2 10" id="KW-0963">Cytoplasm</keyword>
<dbReference type="GO" id="GO:0048500">
    <property type="term" value="C:signal recognition particle"/>
    <property type="evidence" value="ECO:0007669"/>
    <property type="project" value="UniProtKB-UniRule"/>
</dbReference>
<accession>A0A2S0VV04</accession>
<evidence type="ECO:0000256" key="6">
    <source>
        <dbReference type="ARBA" id="ARBA00023134"/>
    </source>
</evidence>
<evidence type="ECO:0000256" key="9">
    <source>
        <dbReference type="ARBA" id="ARBA00048027"/>
    </source>
</evidence>
<comment type="catalytic activity">
    <reaction evidence="9 10">
        <text>GTP + H2O = GDP + phosphate + H(+)</text>
        <dbReference type="Rhea" id="RHEA:19669"/>
        <dbReference type="ChEBI" id="CHEBI:15377"/>
        <dbReference type="ChEBI" id="CHEBI:15378"/>
        <dbReference type="ChEBI" id="CHEBI:37565"/>
        <dbReference type="ChEBI" id="CHEBI:43474"/>
        <dbReference type="ChEBI" id="CHEBI:58189"/>
        <dbReference type="EC" id="3.6.5.4"/>
    </reaction>
</comment>
<evidence type="ECO:0000259" key="12">
    <source>
        <dbReference type="PROSITE" id="PS00300"/>
    </source>
</evidence>
<evidence type="ECO:0000256" key="8">
    <source>
        <dbReference type="ARBA" id="ARBA00023274"/>
    </source>
</evidence>
<dbReference type="SMART" id="SM00382">
    <property type="entry name" value="AAA"/>
    <property type="match status" value="1"/>
</dbReference>
<dbReference type="HAMAP" id="MF_00306">
    <property type="entry name" value="SRP54"/>
    <property type="match status" value="1"/>
</dbReference>
<sequence>MFQNLSDRLGQTLKNITGRGRLTEDNIKETLREVRMALLEADVALPVIKAFIANVKEAALGTEVSKSLNPGQAFVKIVNDELVKAMGEANEELNLAAQKPAVVLMAGLQGAGKTTSVGKLARYLRERENKKVLVVSADVYRPAAIKQLETLAGEVGVEFFPSTVEQKPIDIVNAAIQHAKIQFFDVLLVDTAGRLHVDESMMDEIKQLHAAIEPVETLFVVDAMTGQDAANTAKAFHEALPLTGVILTKADGDARGGAALSIRHITGKPIKFIGMGEKLDALEPFHPDRIASRILGMGDVLSLIEEVERKVDKKKAEKMAKKIQKGQGFDLEDFRDQLQQMKNMGGMMSMLDKLPGMSKLPDNMKDKVNDKQFVQLEAIINSMTPKERQRPEVINGSRKRRIANGSGTTIQDVNRLIKQFNQMQKMMKKMSSKGGLKKMMKGMGGMPGMGGGGAPGQLPPGMGDMGNPGAPGGLPGLGGGLPGVGGNPFKKK</sequence>
<dbReference type="PROSITE" id="PS00300">
    <property type="entry name" value="SRP54"/>
    <property type="match status" value="1"/>
</dbReference>
<evidence type="ECO:0000256" key="11">
    <source>
        <dbReference type="SAM" id="MobiDB-lite"/>
    </source>
</evidence>
<dbReference type="GO" id="GO:0006614">
    <property type="term" value="P:SRP-dependent cotranslational protein targeting to membrane"/>
    <property type="evidence" value="ECO:0007669"/>
    <property type="project" value="InterPro"/>
</dbReference>
<keyword evidence="14" id="KW-1185">Reference proteome</keyword>
<comment type="similarity">
    <text evidence="1 10">Belongs to the GTP-binding SRP family. SRP54 subfamily.</text>
</comment>
<dbReference type="GO" id="GO:0008312">
    <property type="term" value="F:7S RNA binding"/>
    <property type="evidence" value="ECO:0007669"/>
    <property type="project" value="InterPro"/>
</dbReference>
<dbReference type="Pfam" id="PF00448">
    <property type="entry name" value="SRP54"/>
    <property type="match status" value="1"/>
</dbReference>
<keyword evidence="8 10" id="KW-0687">Ribonucleoprotein</keyword>
<dbReference type="Pfam" id="PF02978">
    <property type="entry name" value="SRP_SPB"/>
    <property type="match status" value="1"/>
</dbReference>
<evidence type="ECO:0000256" key="7">
    <source>
        <dbReference type="ARBA" id="ARBA00023135"/>
    </source>
</evidence>
<evidence type="ECO:0000256" key="1">
    <source>
        <dbReference type="ARBA" id="ARBA00005450"/>
    </source>
</evidence>
<dbReference type="AlphaFoldDB" id="A0A2S0VV04"/>
<proteinExistence type="inferred from homology"/>
<keyword evidence="4 10" id="KW-0378">Hydrolase</keyword>
<feature type="region of interest" description="Disordered" evidence="11">
    <location>
        <begin position="451"/>
        <end position="492"/>
    </location>
</feature>
<dbReference type="RefSeq" id="WP_108604103.1">
    <property type="nucleotide sequence ID" value="NZ_CP026604.1"/>
</dbReference>
<feature type="binding site" evidence="10">
    <location>
        <begin position="248"/>
        <end position="251"/>
    </location>
    <ligand>
        <name>GTP</name>
        <dbReference type="ChEBI" id="CHEBI:37565"/>
    </ligand>
</feature>
<dbReference type="EMBL" id="CP026604">
    <property type="protein sequence ID" value="AWB68038.1"/>
    <property type="molecule type" value="Genomic_DNA"/>
</dbReference>
<evidence type="ECO:0000256" key="5">
    <source>
        <dbReference type="ARBA" id="ARBA00022884"/>
    </source>
</evidence>
<keyword evidence="7 10" id="KW-0733">Signal recognition particle</keyword>
<dbReference type="InterPro" id="IPR003593">
    <property type="entry name" value="AAA+_ATPase"/>
</dbReference>
<dbReference type="GO" id="GO:0005525">
    <property type="term" value="F:GTP binding"/>
    <property type="evidence" value="ECO:0007669"/>
    <property type="project" value="UniProtKB-UniRule"/>
</dbReference>
<feature type="domain" description="SRP54-type proteins GTP-binding" evidence="12">
    <location>
        <begin position="269"/>
        <end position="282"/>
    </location>
</feature>
<comment type="domain">
    <text evidence="10">Composed of three domains: the N-terminal N domain, which is responsible for interactions with the ribosome, the central G domain, which binds GTP, and the C-terminal M domain, which binds the RNA and the signal sequence of the RNC.</text>
</comment>
<gene>
    <name evidence="10" type="primary">ffh</name>
    <name evidence="13" type="ORF">C2869_17110</name>
</gene>
<dbReference type="InterPro" id="IPR022941">
    <property type="entry name" value="SRP54"/>
</dbReference>
<dbReference type="FunFam" id="3.40.50.300:FF:000022">
    <property type="entry name" value="Signal recognition particle 54 kDa subunit"/>
    <property type="match status" value="1"/>
</dbReference>
<dbReference type="InterPro" id="IPR004125">
    <property type="entry name" value="Signal_recog_particle_SRP54_M"/>
</dbReference>
<comment type="function">
    <text evidence="10">Involved in targeting and insertion of nascent membrane proteins into the cytoplasmic membrane. Binds to the hydrophobic signal sequence of the ribosome-nascent chain (RNC) as it emerges from the ribosomes. The SRP-RNC complex is then targeted to the cytoplasmic membrane where it interacts with the SRP receptor FtsY. Interaction with FtsY leads to the transfer of the RNC complex to the Sec translocase for insertion into the membrane, the hydrolysis of GTP by both Ffh and FtsY, and the dissociation of the SRP-FtsY complex into the individual components.</text>
</comment>
<dbReference type="InterPro" id="IPR027417">
    <property type="entry name" value="P-loop_NTPase"/>
</dbReference>
<evidence type="ECO:0000256" key="2">
    <source>
        <dbReference type="ARBA" id="ARBA00022490"/>
    </source>
</evidence>
<comment type="subcellular location">
    <subcellularLocation>
        <location evidence="10">Cytoplasm</location>
    </subcellularLocation>
    <text evidence="10">The SRP-RNC complex is targeted to the cytoplasmic membrane.</text>
</comment>
<dbReference type="GO" id="GO:0003924">
    <property type="term" value="F:GTPase activity"/>
    <property type="evidence" value="ECO:0007669"/>
    <property type="project" value="UniProtKB-UniRule"/>
</dbReference>
<comment type="subunit">
    <text evidence="10">Part of the signal recognition particle protein translocation system, which is composed of SRP and FtsY. SRP is a ribonucleoprotein composed of Ffh and a 4.5S RNA molecule.</text>
</comment>
<keyword evidence="3 10" id="KW-0547">Nucleotide-binding</keyword>
<dbReference type="Pfam" id="PF02881">
    <property type="entry name" value="SRP54_N"/>
    <property type="match status" value="1"/>
</dbReference>
<dbReference type="NCBIfam" id="TIGR00959">
    <property type="entry name" value="ffh"/>
    <property type="match status" value="1"/>
</dbReference>
<evidence type="ECO:0000313" key="13">
    <source>
        <dbReference type="EMBL" id="AWB68038.1"/>
    </source>
</evidence>
<protein>
    <recommendedName>
        <fullName evidence="10">Signal recognition particle protein</fullName>
        <ecNumber evidence="10">3.6.5.4</ecNumber>
    </recommendedName>
    <alternativeName>
        <fullName evidence="10">Fifty-four homolog</fullName>
    </alternativeName>
</protein>
<dbReference type="InterPro" id="IPR000897">
    <property type="entry name" value="SRP54_GTPase_dom"/>
</dbReference>
<feature type="binding site" evidence="10">
    <location>
        <begin position="190"/>
        <end position="194"/>
    </location>
    <ligand>
        <name>GTP</name>
        <dbReference type="ChEBI" id="CHEBI:37565"/>
    </ligand>
</feature>
<evidence type="ECO:0000313" key="14">
    <source>
        <dbReference type="Proteomes" id="UP000244441"/>
    </source>
</evidence>
<dbReference type="SMART" id="SM00962">
    <property type="entry name" value="SRP54"/>
    <property type="match status" value="1"/>
</dbReference>
<dbReference type="InterPro" id="IPR013822">
    <property type="entry name" value="Signal_recog_particl_SRP54_hlx"/>
</dbReference>
<feature type="binding site" evidence="10">
    <location>
        <begin position="107"/>
        <end position="114"/>
    </location>
    <ligand>
        <name>GTP</name>
        <dbReference type="ChEBI" id="CHEBI:37565"/>
    </ligand>
</feature>
<dbReference type="Gene3D" id="3.40.50.300">
    <property type="entry name" value="P-loop containing nucleotide triphosphate hydrolases"/>
    <property type="match status" value="1"/>
</dbReference>
<dbReference type="CDD" id="cd18539">
    <property type="entry name" value="SRP_G"/>
    <property type="match status" value="1"/>
</dbReference>
<dbReference type="InterPro" id="IPR042101">
    <property type="entry name" value="SRP54_N_sf"/>
</dbReference>